<dbReference type="KEGG" id="proo:MJB10_16710"/>
<gene>
    <name evidence="1" type="ORF">MJB10_16710</name>
</gene>
<dbReference type="InterPro" id="IPR008928">
    <property type="entry name" value="6-hairpin_glycosidase_sf"/>
</dbReference>
<reference evidence="1" key="1">
    <citation type="submission" date="2022-02" db="EMBL/GenBank/DDBJ databases">
        <title>Paenibacillus sp. MBLB1832 Whole Genome Shotgun Sequencing.</title>
        <authorList>
            <person name="Hwang C.Y."/>
            <person name="Cho E.-S."/>
            <person name="Seo M.-J."/>
        </authorList>
    </citation>
    <scope>NUCLEOTIDE SEQUENCE</scope>
    <source>
        <strain evidence="1">MBLB1832</strain>
    </source>
</reference>
<protein>
    <submittedName>
        <fullName evidence="1">Uncharacterized protein</fullName>
    </submittedName>
</protein>
<accession>A0AA96RL51</accession>
<dbReference type="Proteomes" id="UP001304650">
    <property type="component" value="Chromosome"/>
</dbReference>
<dbReference type="AlphaFoldDB" id="A0AA96RL51"/>
<keyword evidence="2" id="KW-1185">Reference proteome</keyword>
<dbReference type="GO" id="GO:0005975">
    <property type="term" value="P:carbohydrate metabolic process"/>
    <property type="evidence" value="ECO:0007669"/>
    <property type="project" value="InterPro"/>
</dbReference>
<name>A0AA96RL51_9BACL</name>
<organism evidence="1 2">
    <name type="scientific">Paenibacillus roseopurpureus</name>
    <dbReference type="NCBI Taxonomy" id="2918901"/>
    <lineage>
        <taxon>Bacteria</taxon>
        <taxon>Bacillati</taxon>
        <taxon>Bacillota</taxon>
        <taxon>Bacilli</taxon>
        <taxon>Bacillales</taxon>
        <taxon>Paenibacillaceae</taxon>
        <taxon>Paenibacillus</taxon>
    </lineage>
</organism>
<evidence type="ECO:0000313" key="2">
    <source>
        <dbReference type="Proteomes" id="UP001304650"/>
    </source>
</evidence>
<sequence>MDAVITAFKGSHAMDSQSITLAERDLQSYKTHFNGAEWEIISKRSPVPERKDAVDLEVSFRLCEGFSENTNVAIRLTFNKWSTDNYVLMPSAAYNGNRFEVRKIGYPPQLSEEKDFGVDVPTLITDVPRLNIGEGRSRIQLLTGDLATPAVGFADLHTKQGFWLLTEQGTGVGDSRITMEENTENQTCTISISAPGVREDYRYTICDTNYPSEDTGVDFNEGDTVKLYLRLFFFECEDVQDLFDYFTEIRKDLTGKVKFSHELPFSGAWDIQETKYNTQNWVEKYGYYSVGTVEGVHQDWQIGWVGGLMATYPMLFAGTSLSRERALRNFDFVFSEGQEESGFFKSCGYKGKWYGDNFKDLDNKWHLIRKSSDALYYIIKQFMLMNKMEPSRPLPDAWMDGTRKCADAFVRLWTRYGQFGQFIHAETGEILIGGSASAGIAPAGLALAYQLFGEKEYLDIAAEAATYYYEHFVKKGFTTGGPGEILQCPDSESAFGLLESYVVLYEVTGENHWLEKAVDIANQCFTWCVSYDFTFPEGSTFGKLNMRTTGSVYANVQNKHSSPGICTLSGDSLFKLYRYTGNLKYLELIKEISHNLTQYLSRLDRPIHAADGRAMPLGWMNERVEMSDWLEPVGEIFYGSCWCEVSNMLTYVEVPGLYVQSDSGFVAAIDHIDYEMKENTDDRLILNVINPTNYKAKIKVFEETSLSMNRILGQNGLFGCRHVELEPQSSLELVFEKADLRTDI</sequence>
<evidence type="ECO:0000313" key="1">
    <source>
        <dbReference type="EMBL" id="WNR42757.1"/>
    </source>
</evidence>
<dbReference type="SUPFAM" id="SSF48208">
    <property type="entry name" value="Six-hairpin glycosidases"/>
    <property type="match status" value="2"/>
</dbReference>
<proteinExistence type="predicted"/>
<dbReference type="RefSeq" id="WP_314796478.1">
    <property type="nucleotide sequence ID" value="NZ_CP130319.1"/>
</dbReference>
<dbReference type="Gene3D" id="1.50.10.10">
    <property type="match status" value="1"/>
</dbReference>
<dbReference type="EMBL" id="CP130319">
    <property type="protein sequence ID" value="WNR42757.1"/>
    <property type="molecule type" value="Genomic_DNA"/>
</dbReference>
<dbReference type="InterPro" id="IPR012341">
    <property type="entry name" value="6hp_glycosidase-like_sf"/>
</dbReference>